<keyword evidence="5" id="KW-0479">Metal-binding</keyword>
<gene>
    <name evidence="8" type="ORF">OE88DRAFT_1655975</name>
</gene>
<accession>A0A5C3NA36</accession>
<keyword evidence="3 7" id="KW-1133">Transmembrane helix</keyword>
<feature type="binding site" evidence="5">
    <location>
        <position position="443"/>
    </location>
    <ligand>
        <name>Zn(2+)</name>
        <dbReference type="ChEBI" id="CHEBI:29105"/>
    </ligand>
</feature>
<dbReference type="EMBL" id="ML213507">
    <property type="protein sequence ID" value="TFK53717.1"/>
    <property type="molecule type" value="Genomic_DNA"/>
</dbReference>
<evidence type="ECO:0000256" key="5">
    <source>
        <dbReference type="PIRSR" id="PIRSR604254-1"/>
    </source>
</evidence>
<dbReference type="Pfam" id="PF03006">
    <property type="entry name" value="HlyIII"/>
    <property type="match status" value="1"/>
</dbReference>
<feature type="transmembrane region" description="Helical" evidence="7">
    <location>
        <begin position="364"/>
        <end position="387"/>
    </location>
</feature>
<feature type="binding site" evidence="5">
    <location>
        <position position="439"/>
    </location>
    <ligand>
        <name>Zn(2+)</name>
        <dbReference type="ChEBI" id="CHEBI:29105"/>
    </ligand>
</feature>
<dbReference type="InterPro" id="IPR004254">
    <property type="entry name" value="AdipoR/HlyIII-related"/>
</dbReference>
<dbReference type="STRING" id="5364.A0A5C3NA36"/>
<feature type="compositionally biased region" description="Polar residues" evidence="6">
    <location>
        <begin position="1"/>
        <end position="11"/>
    </location>
</feature>
<feature type="transmembrane region" description="Helical" evidence="7">
    <location>
        <begin position="332"/>
        <end position="352"/>
    </location>
</feature>
<keyword evidence="5" id="KW-0862">Zinc</keyword>
<name>A0A5C3NA36_9AGAM</name>
<evidence type="ECO:0000256" key="7">
    <source>
        <dbReference type="SAM" id="Phobius"/>
    </source>
</evidence>
<dbReference type="AlphaFoldDB" id="A0A5C3NA36"/>
<organism evidence="8 9">
    <name type="scientific">Heliocybe sulcata</name>
    <dbReference type="NCBI Taxonomy" id="5364"/>
    <lineage>
        <taxon>Eukaryota</taxon>
        <taxon>Fungi</taxon>
        <taxon>Dikarya</taxon>
        <taxon>Basidiomycota</taxon>
        <taxon>Agaricomycotina</taxon>
        <taxon>Agaricomycetes</taxon>
        <taxon>Gloeophyllales</taxon>
        <taxon>Gloeophyllaceae</taxon>
        <taxon>Heliocybe</taxon>
    </lineage>
</organism>
<evidence type="ECO:0000256" key="1">
    <source>
        <dbReference type="ARBA" id="ARBA00004141"/>
    </source>
</evidence>
<evidence type="ECO:0000313" key="9">
    <source>
        <dbReference type="Proteomes" id="UP000305948"/>
    </source>
</evidence>
<evidence type="ECO:0000256" key="2">
    <source>
        <dbReference type="ARBA" id="ARBA00022692"/>
    </source>
</evidence>
<dbReference type="GO" id="GO:0046872">
    <property type="term" value="F:metal ion binding"/>
    <property type="evidence" value="ECO:0007669"/>
    <property type="project" value="UniProtKB-KW"/>
</dbReference>
<evidence type="ECO:0000256" key="6">
    <source>
        <dbReference type="SAM" id="MobiDB-lite"/>
    </source>
</evidence>
<proteinExistence type="predicted"/>
<keyword evidence="4 7" id="KW-0472">Membrane</keyword>
<dbReference type="GO" id="GO:0038023">
    <property type="term" value="F:signaling receptor activity"/>
    <property type="evidence" value="ECO:0007669"/>
    <property type="project" value="TreeGrafter"/>
</dbReference>
<evidence type="ECO:0000256" key="4">
    <source>
        <dbReference type="ARBA" id="ARBA00023136"/>
    </source>
</evidence>
<feature type="transmembrane region" description="Helical" evidence="7">
    <location>
        <begin position="305"/>
        <end position="326"/>
    </location>
</feature>
<dbReference type="PANTHER" id="PTHR20855:SF97">
    <property type="entry name" value="ADIPOR-LIKE RECEPTOR IZH3-RELATED"/>
    <property type="match status" value="1"/>
</dbReference>
<feature type="region of interest" description="Disordered" evidence="6">
    <location>
        <begin position="1"/>
        <end position="31"/>
    </location>
</feature>
<comment type="subcellular location">
    <subcellularLocation>
        <location evidence="1">Membrane</location>
        <topology evidence="1">Multi-pass membrane protein</topology>
    </subcellularLocation>
</comment>
<dbReference type="GO" id="GO:0006882">
    <property type="term" value="P:intracellular zinc ion homeostasis"/>
    <property type="evidence" value="ECO:0007669"/>
    <property type="project" value="TreeGrafter"/>
</dbReference>
<dbReference type="GO" id="GO:0016020">
    <property type="term" value="C:membrane"/>
    <property type="evidence" value="ECO:0007669"/>
    <property type="project" value="UniProtKB-SubCell"/>
</dbReference>
<dbReference type="PANTHER" id="PTHR20855">
    <property type="entry name" value="ADIPOR/PROGESTIN RECEPTOR-RELATED"/>
    <property type="match status" value="1"/>
</dbReference>
<keyword evidence="2 7" id="KW-0812">Transmembrane</keyword>
<feature type="transmembrane region" description="Helical" evidence="7">
    <location>
        <begin position="434"/>
        <end position="451"/>
    </location>
</feature>
<keyword evidence="9" id="KW-1185">Reference proteome</keyword>
<sequence>MSTTTTATQVHLSPPPRHRRYTSLSSPRPASSSIFCRTLPPSLEALDLPRAPALASVRLLVLDYLARLPEFEFDGSDDVLQRIACLPDSVPDVRAHLPDIDFTLSHMRARFEDAMPGLPALDLAQRFADLSAHLESLASPDALVDMIANLSRELVERGKHRVGEAEDAVERAAREVRDAMTRSFNGSKLIQYADLPQKWRNNEFVRGGYRFIPLERWPLILLSLFALHNETLNIHTHLIPFLIWLPSLLRSVPHMLLTSVPHPSAMDAPELAFTAFALFCLFCSAVWHTMAGCAHPRGMELCARVDYVGIGWLISASVGTVVYYGFRAHPALSSLFLAFSFVMGVIGSVLPFQQWFNEREYKNARIAFFVALATSAVAPLAAMGWVYGAGAMVRFIAPVFPSILSYLTGLLFYATHIPECFVHRHKSARWLDRVGCGSHAIWHVFIVLAIWQHRRAMGVLREGIGGAYV</sequence>
<feature type="binding site" evidence="5">
    <location>
        <position position="288"/>
    </location>
    <ligand>
        <name>Zn(2+)</name>
        <dbReference type="ChEBI" id="CHEBI:29105"/>
    </ligand>
</feature>
<feature type="transmembrane region" description="Helical" evidence="7">
    <location>
        <begin position="271"/>
        <end position="293"/>
    </location>
</feature>
<evidence type="ECO:0000256" key="3">
    <source>
        <dbReference type="ARBA" id="ARBA00022989"/>
    </source>
</evidence>
<dbReference type="Proteomes" id="UP000305948">
    <property type="component" value="Unassembled WGS sequence"/>
</dbReference>
<evidence type="ECO:0000313" key="8">
    <source>
        <dbReference type="EMBL" id="TFK53717.1"/>
    </source>
</evidence>
<protein>
    <submittedName>
        <fullName evidence="8">HlyIII-domain-containing protein</fullName>
    </submittedName>
</protein>
<dbReference type="OrthoDB" id="5585746at2759"/>
<feature type="transmembrane region" description="Helical" evidence="7">
    <location>
        <begin position="393"/>
        <end position="413"/>
    </location>
</feature>
<reference evidence="8 9" key="1">
    <citation type="journal article" date="2019" name="Nat. Ecol. Evol.">
        <title>Megaphylogeny resolves global patterns of mushroom evolution.</title>
        <authorList>
            <person name="Varga T."/>
            <person name="Krizsan K."/>
            <person name="Foldi C."/>
            <person name="Dima B."/>
            <person name="Sanchez-Garcia M."/>
            <person name="Sanchez-Ramirez S."/>
            <person name="Szollosi G.J."/>
            <person name="Szarkandi J.G."/>
            <person name="Papp V."/>
            <person name="Albert L."/>
            <person name="Andreopoulos W."/>
            <person name="Angelini C."/>
            <person name="Antonin V."/>
            <person name="Barry K.W."/>
            <person name="Bougher N.L."/>
            <person name="Buchanan P."/>
            <person name="Buyck B."/>
            <person name="Bense V."/>
            <person name="Catcheside P."/>
            <person name="Chovatia M."/>
            <person name="Cooper J."/>
            <person name="Damon W."/>
            <person name="Desjardin D."/>
            <person name="Finy P."/>
            <person name="Geml J."/>
            <person name="Haridas S."/>
            <person name="Hughes K."/>
            <person name="Justo A."/>
            <person name="Karasinski D."/>
            <person name="Kautmanova I."/>
            <person name="Kiss B."/>
            <person name="Kocsube S."/>
            <person name="Kotiranta H."/>
            <person name="LaButti K.M."/>
            <person name="Lechner B.E."/>
            <person name="Liimatainen K."/>
            <person name="Lipzen A."/>
            <person name="Lukacs Z."/>
            <person name="Mihaltcheva S."/>
            <person name="Morgado L.N."/>
            <person name="Niskanen T."/>
            <person name="Noordeloos M.E."/>
            <person name="Ohm R.A."/>
            <person name="Ortiz-Santana B."/>
            <person name="Ovrebo C."/>
            <person name="Racz N."/>
            <person name="Riley R."/>
            <person name="Savchenko A."/>
            <person name="Shiryaev A."/>
            <person name="Soop K."/>
            <person name="Spirin V."/>
            <person name="Szebenyi C."/>
            <person name="Tomsovsky M."/>
            <person name="Tulloss R.E."/>
            <person name="Uehling J."/>
            <person name="Grigoriev I.V."/>
            <person name="Vagvolgyi C."/>
            <person name="Papp T."/>
            <person name="Martin F.M."/>
            <person name="Miettinen O."/>
            <person name="Hibbett D.S."/>
            <person name="Nagy L.G."/>
        </authorList>
    </citation>
    <scope>NUCLEOTIDE SEQUENCE [LARGE SCALE GENOMIC DNA]</scope>
    <source>
        <strain evidence="8 9">OMC1185</strain>
    </source>
</reference>